<dbReference type="AlphaFoldDB" id="A0A8E2DW82"/>
<gene>
    <name evidence="4" type="ORF">K432DRAFT_448081</name>
</gene>
<dbReference type="SMART" id="SM00248">
    <property type="entry name" value="ANK"/>
    <property type="match status" value="3"/>
</dbReference>
<dbReference type="Gene3D" id="1.25.40.20">
    <property type="entry name" value="Ankyrin repeat-containing domain"/>
    <property type="match status" value="1"/>
</dbReference>
<accession>A0A8E2DW82</accession>
<evidence type="ECO:0000256" key="3">
    <source>
        <dbReference type="PROSITE-ProRule" id="PRU00023"/>
    </source>
</evidence>
<evidence type="ECO:0000313" key="5">
    <source>
        <dbReference type="Proteomes" id="UP000250266"/>
    </source>
</evidence>
<evidence type="ECO:0000313" key="4">
    <source>
        <dbReference type="EMBL" id="OCK72865.1"/>
    </source>
</evidence>
<dbReference type="OrthoDB" id="5431422at2759"/>
<keyword evidence="1" id="KW-0677">Repeat</keyword>
<evidence type="ECO:0000256" key="1">
    <source>
        <dbReference type="ARBA" id="ARBA00022737"/>
    </source>
</evidence>
<feature type="repeat" description="ANK" evidence="3">
    <location>
        <begin position="53"/>
        <end position="85"/>
    </location>
</feature>
<dbReference type="EMBL" id="KV746285">
    <property type="protein sequence ID" value="OCK72865.1"/>
    <property type="molecule type" value="Genomic_DNA"/>
</dbReference>
<dbReference type="InterPro" id="IPR050745">
    <property type="entry name" value="Multifunctional_regulatory"/>
</dbReference>
<keyword evidence="5" id="KW-1185">Reference proteome</keyword>
<dbReference type="Proteomes" id="UP000250266">
    <property type="component" value="Unassembled WGS sequence"/>
</dbReference>
<dbReference type="Pfam" id="PF12796">
    <property type="entry name" value="Ank_2"/>
    <property type="match status" value="1"/>
</dbReference>
<dbReference type="PANTHER" id="PTHR24189:SF50">
    <property type="entry name" value="ANKYRIN REPEAT AND SOCS BOX PROTEIN 2"/>
    <property type="match status" value="1"/>
</dbReference>
<reference evidence="4 5" key="1">
    <citation type="journal article" date="2016" name="Nat. Commun.">
        <title>Ectomycorrhizal ecology is imprinted in the genome of the dominant symbiotic fungus Cenococcum geophilum.</title>
        <authorList>
            <consortium name="DOE Joint Genome Institute"/>
            <person name="Peter M."/>
            <person name="Kohler A."/>
            <person name="Ohm R.A."/>
            <person name="Kuo A."/>
            <person name="Krutzmann J."/>
            <person name="Morin E."/>
            <person name="Arend M."/>
            <person name="Barry K.W."/>
            <person name="Binder M."/>
            <person name="Choi C."/>
            <person name="Clum A."/>
            <person name="Copeland A."/>
            <person name="Grisel N."/>
            <person name="Haridas S."/>
            <person name="Kipfer T."/>
            <person name="LaButti K."/>
            <person name="Lindquist E."/>
            <person name="Lipzen A."/>
            <person name="Maire R."/>
            <person name="Meier B."/>
            <person name="Mihaltcheva S."/>
            <person name="Molinier V."/>
            <person name="Murat C."/>
            <person name="Poggeler S."/>
            <person name="Quandt C.A."/>
            <person name="Sperisen C."/>
            <person name="Tritt A."/>
            <person name="Tisserant E."/>
            <person name="Crous P.W."/>
            <person name="Henrissat B."/>
            <person name="Nehls U."/>
            <person name="Egli S."/>
            <person name="Spatafora J.W."/>
            <person name="Grigoriev I.V."/>
            <person name="Martin F.M."/>
        </authorList>
    </citation>
    <scope>NUCLEOTIDE SEQUENCE [LARGE SCALE GENOMIC DNA]</scope>
    <source>
        <strain evidence="4 5">CBS 459.81</strain>
    </source>
</reference>
<dbReference type="InterPro" id="IPR036770">
    <property type="entry name" value="Ankyrin_rpt-contain_sf"/>
</dbReference>
<protein>
    <submittedName>
        <fullName evidence="4">Ankyrin</fullName>
    </submittedName>
</protein>
<dbReference type="PANTHER" id="PTHR24189">
    <property type="entry name" value="MYOTROPHIN"/>
    <property type="match status" value="1"/>
</dbReference>
<proteinExistence type="predicted"/>
<dbReference type="SUPFAM" id="SSF48403">
    <property type="entry name" value="Ankyrin repeat"/>
    <property type="match status" value="1"/>
</dbReference>
<dbReference type="PROSITE" id="PS50297">
    <property type="entry name" value="ANK_REP_REGION"/>
    <property type="match status" value="1"/>
</dbReference>
<dbReference type="InterPro" id="IPR002110">
    <property type="entry name" value="Ankyrin_rpt"/>
</dbReference>
<evidence type="ECO:0000256" key="2">
    <source>
        <dbReference type="ARBA" id="ARBA00023043"/>
    </source>
</evidence>
<dbReference type="Pfam" id="PF00023">
    <property type="entry name" value="Ank"/>
    <property type="match status" value="1"/>
</dbReference>
<organism evidence="4 5">
    <name type="scientific">Lepidopterella palustris CBS 459.81</name>
    <dbReference type="NCBI Taxonomy" id="1314670"/>
    <lineage>
        <taxon>Eukaryota</taxon>
        <taxon>Fungi</taxon>
        <taxon>Dikarya</taxon>
        <taxon>Ascomycota</taxon>
        <taxon>Pezizomycotina</taxon>
        <taxon>Dothideomycetes</taxon>
        <taxon>Pleosporomycetidae</taxon>
        <taxon>Mytilinidiales</taxon>
        <taxon>Argynnaceae</taxon>
        <taxon>Lepidopterella</taxon>
    </lineage>
</organism>
<name>A0A8E2DW82_9PEZI</name>
<dbReference type="PROSITE" id="PS50088">
    <property type="entry name" value="ANK_REPEAT"/>
    <property type="match status" value="1"/>
</dbReference>
<sequence>MLDISGRTAMLHAVDCNSAGCMRLLLEAGAHPDPVLPKGLYRSSPLTAAAIPEGLTPLHSIARSRDATCALILLEHGTDLNALSNDGRTPLTTASIYNNHEVLELFLDRCYEYIITALLRGLRLLPVIAEFANHKTMTIIASPLTLKLNYDLTPDSRTANLPILQKRRDYSEKLAAAFEDLITVVEADNLISPVDSLIEPGLFGEIILSLRAIGRK</sequence>
<keyword evidence="2 3" id="KW-0040">ANK repeat</keyword>